<keyword evidence="5 10" id="KW-0479">Metal-binding</keyword>
<evidence type="ECO:0000256" key="3">
    <source>
        <dbReference type="ARBA" id="ARBA00009419"/>
    </source>
</evidence>
<dbReference type="GO" id="GO:0005506">
    <property type="term" value="F:iron ion binding"/>
    <property type="evidence" value="ECO:0007669"/>
    <property type="project" value="InterPro"/>
</dbReference>
<feature type="binding site" evidence="10">
    <location>
        <position position="668"/>
    </location>
    <ligand>
        <name>Fe cation</name>
        <dbReference type="ChEBI" id="CHEBI:24875"/>
        <note>catalytic</note>
    </ligand>
</feature>
<feature type="domain" description="PLAT" evidence="14">
    <location>
        <begin position="4"/>
        <end position="117"/>
    </location>
</feature>
<feature type="binding site" evidence="11">
    <location>
        <position position="81"/>
    </location>
    <ligand>
        <name>Ca(2+)</name>
        <dbReference type="ChEBI" id="CHEBI:29108"/>
        <label>1</label>
    </ligand>
</feature>
<evidence type="ECO:0000313" key="17">
    <source>
        <dbReference type="Proteomes" id="UP000289886"/>
    </source>
</evidence>
<dbReference type="PANTHER" id="PTHR11771">
    <property type="entry name" value="LIPOXYGENASE"/>
    <property type="match status" value="1"/>
</dbReference>
<name>A0A444UXY2_ACIRT</name>
<comment type="caution">
    <text evidence="16">The sequence shown here is derived from an EMBL/GenBank/DDBJ whole genome shotgun (WGS) entry which is preliminary data.</text>
</comment>
<dbReference type="GO" id="GO:0005737">
    <property type="term" value="C:cytoplasm"/>
    <property type="evidence" value="ECO:0007669"/>
    <property type="project" value="UniProtKB-SubCell"/>
</dbReference>
<dbReference type="Gene3D" id="3.10.450.60">
    <property type="match status" value="1"/>
</dbReference>
<dbReference type="InterPro" id="IPR001885">
    <property type="entry name" value="LipOase_mml"/>
</dbReference>
<evidence type="ECO:0000256" key="7">
    <source>
        <dbReference type="ARBA" id="ARBA00023002"/>
    </source>
</evidence>
<dbReference type="EMBL" id="SCEB01005292">
    <property type="protein sequence ID" value="RXM93014.1"/>
    <property type="molecule type" value="Genomic_DNA"/>
</dbReference>
<dbReference type="SUPFAM" id="SSF48484">
    <property type="entry name" value="Lipoxigenase"/>
    <property type="match status" value="1"/>
</dbReference>
<evidence type="ECO:0000313" key="16">
    <source>
        <dbReference type="EMBL" id="RXM93014.1"/>
    </source>
</evidence>
<evidence type="ECO:0000259" key="14">
    <source>
        <dbReference type="PROSITE" id="PS50095"/>
    </source>
</evidence>
<dbReference type="GO" id="GO:0016702">
    <property type="term" value="F:oxidoreductase activity, acting on single donors with incorporation of molecular oxygen, incorporation of two atoms of oxygen"/>
    <property type="evidence" value="ECO:0007669"/>
    <property type="project" value="InterPro"/>
</dbReference>
<proteinExistence type="inferred from homology"/>
<keyword evidence="8 10" id="KW-0408">Iron</keyword>
<keyword evidence="7" id="KW-0560">Oxidoreductase</keyword>
<feature type="binding site" evidence="11">
    <location>
        <position position="41"/>
    </location>
    <ligand>
        <name>Ca(2+)</name>
        <dbReference type="ChEBI" id="CHEBI:29108"/>
        <label>1</label>
    </ligand>
</feature>
<dbReference type="InterPro" id="IPR020834">
    <property type="entry name" value="LipOase_CS"/>
</dbReference>
<dbReference type="InterPro" id="IPR000907">
    <property type="entry name" value="LipOase"/>
</dbReference>
<evidence type="ECO:0000256" key="13">
    <source>
        <dbReference type="PROSITE-ProRule" id="PRU00152"/>
    </source>
</evidence>
<accession>A0A444UXY2</accession>
<evidence type="ECO:0000256" key="9">
    <source>
        <dbReference type="ARBA" id="ARBA00023098"/>
    </source>
</evidence>
<dbReference type="GO" id="GO:0034440">
    <property type="term" value="P:lipid oxidation"/>
    <property type="evidence" value="ECO:0007669"/>
    <property type="project" value="InterPro"/>
</dbReference>
<keyword evidence="9" id="KW-0443">Lipid metabolism</keyword>
<keyword evidence="16" id="KW-0413">Isomerase</keyword>
<comment type="caution">
    <text evidence="13">Lacks conserved residue(s) required for the propagation of feature annotation.</text>
</comment>
<dbReference type="Gene3D" id="2.60.60.20">
    <property type="entry name" value="PLAT/LH2 domain"/>
    <property type="match status" value="1"/>
</dbReference>
<dbReference type="SMART" id="SM00308">
    <property type="entry name" value="LH2"/>
    <property type="match status" value="1"/>
</dbReference>
<gene>
    <name evidence="16" type="ORF">EOD39_19531</name>
</gene>
<evidence type="ECO:0000256" key="10">
    <source>
        <dbReference type="PIRSR" id="PIRSR601885-1"/>
    </source>
</evidence>
<feature type="binding site" evidence="11">
    <location>
        <position position="82"/>
    </location>
    <ligand>
        <name>Ca(2+)</name>
        <dbReference type="ChEBI" id="CHEBI:29108"/>
        <label>1</label>
    </ligand>
</feature>
<dbReference type="Proteomes" id="UP000289886">
    <property type="component" value="Unassembled WGS sequence"/>
</dbReference>
<dbReference type="InterPro" id="IPR001024">
    <property type="entry name" value="PLAT/LH2_dom"/>
</dbReference>
<dbReference type="SUPFAM" id="SSF49723">
    <property type="entry name" value="Lipase/lipooxygenase domain (PLAT/LH2 domain)"/>
    <property type="match status" value="1"/>
</dbReference>
<keyword evidence="11" id="KW-0106">Calcium</keyword>
<dbReference type="Pfam" id="PF01477">
    <property type="entry name" value="PLAT"/>
    <property type="match status" value="1"/>
</dbReference>
<dbReference type="InterPro" id="IPR013819">
    <property type="entry name" value="LipOase_C"/>
</dbReference>
<evidence type="ECO:0000256" key="5">
    <source>
        <dbReference type="ARBA" id="ARBA00022723"/>
    </source>
</evidence>
<evidence type="ECO:0000256" key="4">
    <source>
        <dbReference type="ARBA" id="ARBA00022490"/>
    </source>
</evidence>
<dbReference type="InterPro" id="IPR036226">
    <property type="entry name" value="LipOase_C_sf"/>
</dbReference>
<protein>
    <submittedName>
        <fullName evidence="16">Hydroperoxide isomerase ALOXE3</fullName>
    </submittedName>
</protein>
<evidence type="ECO:0000256" key="11">
    <source>
        <dbReference type="PIRSR" id="PIRSR601885-2"/>
    </source>
</evidence>
<dbReference type="PRINTS" id="PR00467">
    <property type="entry name" value="MAMLPOXGNASE"/>
</dbReference>
<comment type="subcellular location">
    <subcellularLocation>
        <location evidence="1">Cytoplasm</location>
    </subcellularLocation>
</comment>
<sequence>MVVYTYTVSVTTGDMFFAGTCDSVYITLIGTNSQSDKKRLDKLGPDFTRGSTHQYKIHCKERLGDILLIRLEKVNGSYRGDDWFCSKLDCDGEKSYFPSYRWVTGKECLELREGTAKKPNEDKLDILKEHRQKELDIRRSLFGWTTYKEGVLKCVDIRDPCKLPPEISFSFTKSTEFVFTRATAQMELKLLEWQDCTDSWTSMKQIEKFFYVNKTDTSVYVQRKWKEDDFFGYQYLNGTNPIMIQKCKQIPSNFPVTNCMVSGFLDKSSSLQKEMEKGNIFLVDYQLLDDIPANTIHGRTQYISAPLCLLYKDTHNKLKPIAIQLKQTADPENPIFLPNDKEEDWLLAKIFVRSADFNLFEVVTHLLRTHLLAEVFCMATLRHLASVHPLYKLLIPHMRYTLQINIMARKTLVNKGGLFDKALSIGGIGMYKVLQKAQESITYSSLCLPDDIKARGVEGIPNYYYRDDGLKLWAVINSFVQSLLKYYYPNDSDVLEDTELQGWINDIFCEGFLQREESGIPNSFSTVNELSKFLTMVIFTCSVQHSAVNSGQFDFYGWMPNASPTMQRPPPTKKGETTMEDILQSIANVSSTVDNLAAVWLLSTTSSDFIKLGDYPEKRFTEEYPQKMIAQFQADLKKIDDEIVHRIEDQEIGYTYMRPSLTENSVAI</sequence>
<feature type="site" description="Essential for stabilizing binding to COTL1" evidence="12">
    <location>
        <position position="102"/>
    </location>
</feature>
<keyword evidence="6" id="KW-0223">Dioxygenase</keyword>
<evidence type="ECO:0000256" key="8">
    <source>
        <dbReference type="ARBA" id="ARBA00023004"/>
    </source>
</evidence>
<feature type="binding site" evidence="11">
    <location>
        <position position="19"/>
    </location>
    <ligand>
        <name>Ca(2+)</name>
        <dbReference type="ChEBI" id="CHEBI:29108"/>
        <label>1</label>
    </ligand>
</feature>
<dbReference type="InterPro" id="IPR036392">
    <property type="entry name" value="PLAT/LH2_dom_sf"/>
</dbReference>
<dbReference type="Pfam" id="PF00305">
    <property type="entry name" value="Lipoxygenase"/>
    <property type="match status" value="1"/>
</dbReference>
<evidence type="ECO:0000256" key="12">
    <source>
        <dbReference type="PIRSR" id="PIRSR601885-3"/>
    </source>
</evidence>
<comment type="cofactor">
    <cofactor evidence="10">
        <name>Fe cation</name>
        <dbReference type="ChEBI" id="CHEBI:24875"/>
    </cofactor>
    <text evidence="10">Binds 1 Fe cation per subunit.</text>
</comment>
<dbReference type="PROSITE" id="PS51393">
    <property type="entry name" value="LIPOXYGENASE_3"/>
    <property type="match status" value="1"/>
</dbReference>
<feature type="binding site" evidence="10">
    <location>
        <position position="545"/>
    </location>
    <ligand>
        <name>Fe cation</name>
        <dbReference type="ChEBI" id="CHEBI:24875"/>
        <note>catalytic</note>
    </ligand>
</feature>
<dbReference type="Gene3D" id="1.20.245.10">
    <property type="entry name" value="Lipoxygenase-1, Domain 5"/>
    <property type="match status" value="1"/>
</dbReference>
<dbReference type="PROSITE" id="PS50095">
    <property type="entry name" value="PLAT"/>
    <property type="match status" value="1"/>
</dbReference>
<evidence type="ECO:0000256" key="2">
    <source>
        <dbReference type="ARBA" id="ARBA00005189"/>
    </source>
</evidence>
<keyword evidence="4" id="KW-0963">Cytoplasm</keyword>
<dbReference type="FunFam" id="1.20.245.10:FF:000001">
    <property type="entry name" value="Arachidonate 5-lipoxygenase a"/>
    <property type="match status" value="1"/>
</dbReference>
<dbReference type="GO" id="GO:0016853">
    <property type="term" value="F:isomerase activity"/>
    <property type="evidence" value="ECO:0007669"/>
    <property type="project" value="UniProtKB-KW"/>
</dbReference>
<feature type="domain" description="Lipoxygenase" evidence="15">
    <location>
        <begin position="117"/>
        <end position="668"/>
    </location>
</feature>
<feature type="binding site" evidence="10">
    <location>
        <position position="370"/>
    </location>
    <ligand>
        <name>Fe cation</name>
        <dbReference type="ChEBI" id="CHEBI:24875"/>
        <note>catalytic</note>
    </ligand>
</feature>
<keyword evidence="17" id="KW-1185">Reference proteome</keyword>
<evidence type="ECO:0000256" key="6">
    <source>
        <dbReference type="ARBA" id="ARBA00022964"/>
    </source>
</evidence>
<comment type="similarity">
    <text evidence="3">Belongs to the lipoxygenase family.</text>
</comment>
<evidence type="ECO:0000259" key="15">
    <source>
        <dbReference type="PROSITE" id="PS51393"/>
    </source>
</evidence>
<comment type="pathway">
    <text evidence="2">Lipid metabolism.</text>
</comment>
<reference evidence="16 17" key="1">
    <citation type="submission" date="2019-01" db="EMBL/GenBank/DDBJ databases">
        <title>Draft Genome and Complete Hox-Cluster Characterization of the Sterlet Sturgeon (Acipenser ruthenus).</title>
        <authorList>
            <person name="Wei Q."/>
        </authorList>
    </citation>
    <scope>NUCLEOTIDE SEQUENCE [LARGE SCALE GENOMIC DNA]</scope>
    <source>
        <strain evidence="16">WHYD16114868_AA</strain>
        <tissue evidence="16">Blood</tissue>
    </source>
</reference>
<organism evidence="16 17">
    <name type="scientific">Acipenser ruthenus</name>
    <name type="common">Sterlet sturgeon</name>
    <dbReference type="NCBI Taxonomy" id="7906"/>
    <lineage>
        <taxon>Eukaryota</taxon>
        <taxon>Metazoa</taxon>
        <taxon>Chordata</taxon>
        <taxon>Craniata</taxon>
        <taxon>Vertebrata</taxon>
        <taxon>Euteleostomi</taxon>
        <taxon>Actinopterygii</taxon>
        <taxon>Chondrostei</taxon>
        <taxon>Acipenseriformes</taxon>
        <taxon>Acipenseridae</taxon>
        <taxon>Acipenser</taxon>
    </lineage>
</organism>
<feature type="binding site" evidence="10">
    <location>
        <position position="365"/>
    </location>
    <ligand>
        <name>Fe cation</name>
        <dbReference type="ChEBI" id="CHEBI:24875"/>
        <note>catalytic</note>
    </ligand>
</feature>
<evidence type="ECO:0000256" key="1">
    <source>
        <dbReference type="ARBA" id="ARBA00004496"/>
    </source>
</evidence>
<dbReference type="PRINTS" id="PR00087">
    <property type="entry name" value="LIPOXYGENASE"/>
</dbReference>
<dbReference type="PROSITE" id="PS00081">
    <property type="entry name" value="LIPOXYGENASE_2"/>
    <property type="match status" value="1"/>
</dbReference>
<dbReference type="AlphaFoldDB" id="A0A444UXY2"/>